<protein>
    <submittedName>
        <fullName evidence="1">Uncharacterized protein</fullName>
    </submittedName>
</protein>
<keyword evidence="2" id="KW-1185">Reference proteome</keyword>
<dbReference type="RefSeq" id="WP_253620230.1">
    <property type="nucleotide sequence ID" value="NZ_JAMZDE010000008.1"/>
</dbReference>
<name>A0A9X2FYL7_9GAMM</name>
<comment type="caution">
    <text evidence="1">The sequence shown here is derived from an EMBL/GenBank/DDBJ whole genome shotgun (WGS) entry which is preliminary data.</text>
</comment>
<evidence type="ECO:0000313" key="1">
    <source>
        <dbReference type="EMBL" id="MCP1340385.1"/>
    </source>
</evidence>
<dbReference type="EMBL" id="JAMZDE010000008">
    <property type="protein sequence ID" value="MCP1340385.1"/>
    <property type="molecule type" value="Genomic_DNA"/>
</dbReference>
<dbReference type="Proteomes" id="UP001139474">
    <property type="component" value="Unassembled WGS sequence"/>
</dbReference>
<sequence length="48" mass="5399">MNNLKIMMGNEVIELESSSIPRVESSATCACRDCTIQEPPKEEEEKVE</sequence>
<reference evidence="1" key="1">
    <citation type="submission" date="2022-06" db="EMBL/GenBank/DDBJ databases">
        <title>Idiomarina rhizosphaerae M1R2S28.</title>
        <authorList>
            <person name="Sun J.-Q."/>
            <person name="Li L.-F."/>
        </authorList>
    </citation>
    <scope>NUCLEOTIDE SEQUENCE</scope>
    <source>
        <strain evidence="1">M1R2S28</strain>
    </source>
</reference>
<proteinExistence type="predicted"/>
<gene>
    <name evidence="1" type="ORF">NJR55_12370</name>
</gene>
<organism evidence="1 2">
    <name type="scientific">Idiomarina rhizosphaerae</name>
    <dbReference type="NCBI Taxonomy" id="2961572"/>
    <lineage>
        <taxon>Bacteria</taxon>
        <taxon>Pseudomonadati</taxon>
        <taxon>Pseudomonadota</taxon>
        <taxon>Gammaproteobacteria</taxon>
        <taxon>Alteromonadales</taxon>
        <taxon>Idiomarinaceae</taxon>
        <taxon>Idiomarina</taxon>
    </lineage>
</organism>
<dbReference type="AlphaFoldDB" id="A0A9X2FYL7"/>
<evidence type="ECO:0000313" key="2">
    <source>
        <dbReference type="Proteomes" id="UP001139474"/>
    </source>
</evidence>
<accession>A0A9X2FYL7</accession>